<evidence type="ECO:0000313" key="2">
    <source>
        <dbReference type="EMBL" id="CAD8882465.1"/>
    </source>
</evidence>
<protein>
    <recommendedName>
        <fullName evidence="1">Protein kinase domain-containing protein</fullName>
    </recommendedName>
</protein>
<dbReference type="Pfam" id="PF00069">
    <property type="entry name" value="Pkinase"/>
    <property type="match status" value="1"/>
</dbReference>
<dbReference type="GO" id="GO:0004672">
    <property type="term" value="F:protein kinase activity"/>
    <property type="evidence" value="ECO:0007669"/>
    <property type="project" value="InterPro"/>
</dbReference>
<dbReference type="InterPro" id="IPR011009">
    <property type="entry name" value="Kinase-like_dom_sf"/>
</dbReference>
<dbReference type="GO" id="GO:0005524">
    <property type="term" value="F:ATP binding"/>
    <property type="evidence" value="ECO:0007669"/>
    <property type="project" value="InterPro"/>
</dbReference>
<dbReference type="GO" id="GO:0007165">
    <property type="term" value="P:signal transduction"/>
    <property type="evidence" value="ECO:0007669"/>
    <property type="project" value="TreeGrafter"/>
</dbReference>
<dbReference type="PROSITE" id="PS50011">
    <property type="entry name" value="PROTEIN_KINASE_DOM"/>
    <property type="match status" value="1"/>
</dbReference>
<dbReference type="EMBL" id="HBFR01013309">
    <property type="protein sequence ID" value="CAD8882465.1"/>
    <property type="molecule type" value="Transcribed_RNA"/>
</dbReference>
<dbReference type="EMBL" id="HBFR01013310">
    <property type="protein sequence ID" value="CAD8882466.1"/>
    <property type="molecule type" value="Transcribed_RNA"/>
</dbReference>
<feature type="domain" description="Protein kinase" evidence="1">
    <location>
        <begin position="1"/>
        <end position="253"/>
    </location>
</feature>
<evidence type="ECO:0000259" key="1">
    <source>
        <dbReference type="PROSITE" id="PS50011"/>
    </source>
</evidence>
<dbReference type="InterPro" id="IPR008271">
    <property type="entry name" value="Ser/Thr_kinase_AS"/>
</dbReference>
<reference evidence="3" key="1">
    <citation type="submission" date="2021-01" db="EMBL/GenBank/DDBJ databases">
        <authorList>
            <person name="Corre E."/>
            <person name="Pelletier E."/>
            <person name="Niang G."/>
            <person name="Scheremetjew M."/>
            <person name="Finn R."/>
            <person name="Kale V."/>
            <person name="Holt S."/>
            <person name="Cochrane G."/>
            <person name="Meng A."/>
            <person name="Brown T."/>
            <person name="Cohen L."/>
        </authorList>
    </citation>
    <scope>NUCLEOTIDE SEQUENCE</scope>
    <source>
        <strain evidence="3">308</strain>
    </source>
</reference>
<dbReference type="Gene3D" id="1.10.510.10">
    <property type="entry name" value="Transferase(Phosphotransferase) domain 1"/>
    <property type="match status" value="1"/>
</dbReference>
<gene>
    <name evidence="2" type="ORF">CHYS00102_LOCUS9653</name>
    <name evidence="3" type="ORF">CHYS00102_LOCUS9654</name>
</gene>
<organism evidence="3">
    <name type="scientific">Corethron hystrix</name>
    <dbReference type="NCBI Taxonomy" id="216773"/>
    <lineage>
        <taxon>Eukaryota</taxon>
        <taxon>Sar</taxon>
        <taxon>Stramenopiles</taxon>
        <taxon>Ochrophyta</taxon>
        <taxon>Bacillariophyta</taxon>
        <taxon>Coscinodiscophyceae</taxon>
        <taxon>Corethrophycidae</taxon>
        <taxon>Corethrales</taxon>
        <taxon>Corethraceae</taxon>
        <taxon>Corethron</taxon>
    </lineage>
</organism>
<name>A0A6U5F9V0_9STRA</name>
<dbReference type="GO" id="GO:0005737">
    <property type="term" value="C:cytoplasm"/>
    <property type="evidence" value="ECO:0007669"/>
    <property type="project" value="TreeGrafter"/>
</dbReference>
<dbReference type="SMART" id="SM00220">
    <property type="entry name" value="S_TKc"/>
    <property type="match status" value="1"/>
</dbReference>
<evidence type="ECO:0000313" key="3">
    <source>
        <dbReference type="EMBL" id="CAD8882466.1"/>
    </source>
</evidence>
<dbReference type="SUPFAM" id="SSF56112">
    <property type="entry name" value="Protein kinase-like (PK-like)"/>
    <property type="match status" value="1"/>
</dbReference>
<accession>A0A6U5F9V0</accession>
<dbReference type="AlphaFoldDB" id="A0A6U5F9V0"/>
<sequence>MQNPIRYRRAFDRYSFEKHRIDALVMESLTSSPYVADIYGFCGESVANEFGYKSGGQLVKTALSPSEKLKFATQAANGVADLHNMTLYDNGSNDVPSRDKKRSDHLATLAHLDIKTENFIVTKENVMKVHDFNLARFLEINTETREPCRFKRNDCNIWRSPEECSKSPTVSEKSDVYALGGVFFNILTLHRPFFYDKKTKTQGKGKFPTIPQKFTDKEKRSPPEYAVLVDAIQRIFVSKPEKRPSARTIANFLISASQKLKSDRL</sequence>
<proteinExistence type="predicted"/>
<dbReference type="InterPro" id="IPR000719">
    <property type="entry name" value="Prot_kinase_dom"/>
</dbReference>
<dbReference type="PROSITE" id="PS00108">
    <property type="entry name" value="PROTEIN_KINASE_ST"/>
    <property type="match status" value="1"/>
</dbReference>
<dbReference type="PANTHER" id="PTHR23257">
    <property type="entry name" value="SERINE-THREONINE PROTEIN KINASE"/>
    <property type="match status" value="1"/>
</dbReference>
<dbReference type="InterPro" id="IPR050167">
    <property type="entry name" value="Ser_Thr_protein_kinase"/>
</dbReference>